<dbReference type="Proteomes" id="UP001501758">
    <property type="component" value="Unassembled WGS sequence"/>
</dbReference>
<sequence length="401" mass="45353">MIGKRCFIGFLFFFGLNACTEPFDLANENIEDFLVVNARITDQLTKHNIFLSRTIGFDDDTPIFETGATVVVIENGITNYTFNEIEPGTYEADQEFRAVSGQEYQLSIRTQNGLSYRSDKVIAPQEGTLDEVYVKRMLNDDGVDGIGIFVNSFDPSGNSKFYRFAYDETYRVTAPLWISVDVESFVTAGGIGFRLVERPESQKVCYKTQRSNNINLVNTTGLTEDRIQDLQIRFIPADDIEVAERYSIVVNQFTQTQEAQSFYRVLSDFSGSDNIFAQIQPGFIGGNIFVETDPSNKALGFFDVSSLSQKRIFFDHDDFLGDLPPFELDCEEVTPPQPANPDITLEERLQILRGFITNKVRLKVRPFIPPPGEFPTFIFIPRECGDCTALGNAEAPEFWIE</sequence>
<keyword evidence="2" id="KW-1185">Reference proteome</keyword>
<organism evidence="1 2">
    <name type="scientific">Aquimarina litoralis</name>
    <dbReference type="NCBI Taxonomy" id="584605"/>
    <lineage>
        <taxon>Bacteria</taxon>
        <taxon>Pseudomonadati</taxon>
        <taxon>Bacteroidota</taxon>
        <taxon>Flavobacteriia</taxon>
        <taxon>Flavobacteriales</taxon>
        <taxon>Flavobacteriaceae</taxon>
        <taxon>Aquimarina</taxon>
    </lineage>
</organism>
<evidence type="ECO:0000313" key="1">
    <source>
        <dbReference type="EMBL" id="GAA0729405.1"/>
    </source>
</evidence>
<dbReference type="RefSeq" id="WP_343913984.1">
    <property type="nucleotide sequence ID" value="NZ_BAAAGE010000004.1"/>
</dbReference>
<proteinExistence type="predicted"/>
<protein>
    <recommendedName>
        <fullName evidence="3">DUF4249 domain-containing protein</fullName>
    </recommendedName>
</protein>
<reference evidence="1 2" key="1">
    <citation type="journal article" date="2019" name="Int. J. Syst. Evol. Microbiol.">
        <title>The Global Catalogue of Microorganisms (GCM) 10K type strain sequencing project: providing services to taxonomists for standard genome sequencing and annotation.</title>
        <authorList>
            <consortium name="The Broad Institute Genomics Platform"/>
            <consortium name="The Broad Institute Genome Sequencing Center for Infectious Disease"/>
            <person name="Wu L."/>
            <person name="Ma J."/>
        </authorList>
    </citation>
    <scope>NUCLEOTIDE SEQUENCE [LARGE SCALE GENOMIC DNA]</scope>
    <source>
        <strain evidence="1 2">JCM 15974</strain>
    </source>
</reference>
<gene>
    <name evidence="1" type="ORF">GCM10009430_39550</name>
</gene>
<dbReference type="Pfam" id="PF14054">
    <property type="entry name" value="DUF4249"/>
    <property type="match status" value="1"/>
</dbReference>
<dbReference type="InterPro" id="IPR025345">
    <property type="entry name" value="DUF4249"/>
</dbReference>
<name>A0ABN1J5I1_9FLAO</name>
<accession>A0ABN1J5I1</accession>
<evidence type="ECO:0008006" key="3">
    <source>
        <dbReference type="Google" id="ProtNLM"/>
    </source>
</evidence>
<dbReference type="EMBL" id="BAAAGE010000004">
    <property type="protein sequence ID" value="GAA0729405.1"/>
    <property type="molecule type" value="Genomic_DNA"/>
</dbReference>
<comment type="caution">
    <text evidence="1">The sequence shown here is derived from an EMBL/GenBank/DDBJ whole genome shotgun (WGS) entry which is preliminary data.</text>
</comment>
<evidence type="ECO:0000313" key="2">
    <source>
        <dbReference type="Proteomes" id="UP001501758"/>
    </source>
</evidence>